<accession>A0A940YPM1</accession>
<evidence type="ECO:0000313" key="6">
    <source>
        <dbReference type="EMBL" id="MBQ0960682.1"/>
    </source>
</evidence>
<evidence type="ECO:0000256" key="2">
    <source>
        <dbReference type="ARBA" id="ARBA00022605"/>
    </source>
</evidence>
<dbReference type="Pfam" id="PF00977">
    <property type="entry name" value="His_biosynth"/>
    <property type="match status" value="1"/>
</dbReference>
<gene>
    <name evidence="6" type="ORF">KAK06_17130</name>
</gene>
<name>A0A940YPM1_9BURK</name>
<evidence type="ECO:0000256" key="1">
    <source>
        <dbReference type="ARBA" id="ARBA00009667"/>
    </source>
</evidence>
<dbReference type="AlphaFoldDB" id="A0A940YPM1"/>
<comment type="pathway">
    <text evidence="4">Amino-acid biosynthesis.</text>
</comment>
<evidence type="ECO:0000256" key="5">
    <source>
        <dbReference type="RuleBase" id="RU003657"/>
    </source>
</evidence>
<keyword evidence="3 5" id="KW-0368">Histidine biosynthesis</keyword>
<protein>
    <submittedName>
        <fullName evidence="6">Nickel transporter</fullName>
    </submittedName>
</protein>
<dbReference type="InterPro" id="IPR011060">
    <property type="entry name" value="RibuloseP-bd_barrel"/>
</dbReference>
<dbReference type="RefSeq" id="WP_210803355.1">
    <property type="nucleotide sequence ID" value="NZ_JAGQDE010000016.1"/>
</dbReference>
<evidence type="ECO:0000313" key="7">
    <source>
        <dbReference type="Proteomes" id="UP000678374"/>
    </source>
</evidence>
<dbReference type="SUPFAM" id="SSF51366">
    <property type="entry name" value="Ribulose-phoshate binding barrel"/>
    <property type="match status" value="1"/>
</dbReference>
<dbReference type="Proteomes" id="UP000678374">
    <property type="component" value="Unassembled WGS sequence"/>
</dbReference>
<keyword evidence="2 5" id="KW-0028">Amino-acid biosynthesis</keyword>
<dbReference type="CDD" id="cd04723">
    <property type="entry name" value="HisA_HisF"/>
    <property type="match status" value="1"/>
</dbReference>
<sequence length="247" mass="26504">MELIPVLDLRAGQVVHARRGERGRYAPINSALCSGADPLDLAHALQALTGARTLYLADLDGVLDGRPQTAVLQRLVQALPQLSWWIDAGWQRREDAWRLRDALGSAGDTLVPVYGTESLADRAALEALQDDPRAVLSLDRRGERPMDPAGLWDCPALWLPTTIVMTLERVGSGAGPDLATLPALRRRAPQVQRWVGSGGVRDPADLSAGAAAGADAWLVASALHTGGWPVRRVSGKEQTRGTGERHS</sequence>
<evidence type="ECO:0000256" key="3">
    <source>
        <dbReference type="ARBA" id="ARBA00023102"/>
    </source>
</evidence>
<reference evidence="6" key="1">
    <citation type="submission" date="2021-04" db="EMBL/GenBank/DDBJ databases">
        <title>The genome sequence of Ideonella sp. 4Y11.</title>
        <authorList>
            <person name="Liu Y."/>
        </authorList>
    </citation>
    <scope>NUCLEOTIDE SEQUENCE</scope>
    <source>
        <strain evidence="6">4Y11</strain>
    </source>
</reference>
<dbReference type="InterPro" id="IPR006062">
    <property type="entry name" value="His_biosynth"/>
</dbReference>
<dbReference type="EMBL" id="JAGQDE010000016">
    <property type="protein sequence ID" value="MBQ0960682.1"/>
    <property type="molecule type" value="Genomic_DNA"/>
</dbReference>
<comment type="caution">
    <text evidence="6">The sequence shown here is derived from an EMBL/GenBank/DDBJ whole genome shotgun (WGS) entry which is preliminary data.</text>
</comment>
<dbReference type="GO" id="GO:0000105">
    <property type="term" value="P:L-histidine biosynthetic process"/>
    <property type="evidence" value="ECO:0007669"/>
    <property type="project" value="UniProtKB-KW"/>
</dbReference>
<keyword evidence="7" id="KW-1185">Reference proteome</keyword>
<proteinExistence type="inferred from homology"/>
<comment type="similarity">
    <text evidence="1 5">Belongs to the HisA/HisF family.</text>
</comment>
<evidence type="ECO:0000256" key="4">
    <source>
        <dbReference type="ARBA" id="ARBA00029440"/>
    </source>
</evidence>
<dbReference type="Gene3D" id="3.20.20.70">
    <property type="entry name" value="Aldolase class I"/>
    <property type="match status" value="1"/>
</dbReference>
<organism evidence="6 7">
    <name type="scientific">Ideonella aquatica</name>
    <dbReference type="NCBI Taxonomy" id="2824119"/>
    <lineage>
        <taxon>Bacteria</taxon>
        <taxon>Pseudomonadati</taxon>
        <taxon>Pseudomonadota</taxon>
        <taxon>Betaproteobacteria</taxon>
        <taxon>Burkholderiales</taxon>
        <taxon>Sphaerotilaceae</taxon>
        <taxon>Ideonella</taxon>
    </lineage>
</organism>
<dbReference type="InterPro" id="IPR013785">
    <property type="entry name" value="Aldolase_TIM"/>
</dbReference>